<evidence type="ECO:0000313" key="1">
    <source>
        <dbReference type="EMBL" id="ACL06763.1"/>
    </source>
</evidence>
<dbReference type="KEGG" id="dal:Dalk_5092"/>
<reference evidence="1 2" key="1">
    <citation type="journal article" date="2012" name="Environ. Microbiol.">
        <title>The genome sequence of Desulfatibacillum alkenivorans AK-01: a blueprint for anaerobic alkane oxidation.</title>
        <authorList>
            <person name="Callaghan A.V."/>
            <person name="Morris B.E."/>
            <person name="Pereira I.A."/>
            <person name="McInerney M.J."/>
            <person name="Austin R.N."/>
            <person name="Groves J.T."/>
            <person name="Kukor J.J."/>
            <person name="Suflita J.M."/>
            <person name="Young L.Y."/>
            <person name="Zylstra G.J."/>
            <person name="Wawrik B."/>
        </authorList>
    </citation>
    <scope>NUCLEOTIDE SEQUENCE [LARGE SCALE GENOMIC DNA]</scope>
    <source>
        <strain evidence="1 2">AK-01</strain>
    </source>
</reference>
<proteinExistence type="predicted"/>
<name>B8FDY2_DESAL</name>
<protein>
    <submittedName>
        <fullName evidence="1">Uncharacterized protein</fullName>
    </submittedName>
</protein>
<dbReference type="EMBL" id="CP001322">
    <property type="protein sequence ID" value="ACL06763.1"/>
    <property type="molecule type" value="Genomic_DNA"/>
</dbReference>
<accession>B8FDY2</accession>
<sequence length="49" mass="5396">MKHNIKPLSGLKSTSVFAHVNRHAGLRNPTYDLSNGLVGWVELAKPNNI</sequence>
<organism evidence="1 2">
    <name type="scientific">Desulfatibacillum aliphaticivorans</name>
    <dbReference type="NCBI Taxonomy" id="218208"/>
    <lineage>
        <taxon>Bacteria</taxon>
        <taxon>Pseudomonadati</taxon>
        <taxon>Thermodesulfobacteriota</taxon>
        <taxon>Desulfobacteria</taxon>
        <taxon>Desulfobacterales</taxon>
        <taxon>Desulfatibacillaceae</taxon>
        <taxon>Desulfatibacillum</taxon>
    </lineage>
</organism>
<dbReference type="HOGENOM" id="CLU_3134829_0_0_7"/>
<keyword evidence="2" id="KW-1185">Reference proteome</keyword>
<evidence type="ECO:0000313" key="2">
    <source>
        <dbReference type="Proteomes" id="UP000000739"/>
    </source>
</evidence>
<dbReference type="AlphaFoldDB" id="B8FDY2"/>
<dbReference type="RefSeq" id="WP_015949800.1">
    <property type="nucleotide sequence ID" value="NC_011768.1"/>
</dbReference>
<dbReference type="Proteomes" id="UP000000739">
    <property type="component" value="Chromosome"/>
</dbReference>
<gene>
    <name evidence="1" type="ordered locus">Dalk_5092</name>
</gene>